<dbReference type="Pfam" id="PF00271">
    <property type="entry name" value="Helicase_C"/>
    <property type="match status" value="1"/>
</dbReference>
<feature type="domain" description="Helicase C-terminal" evidence="13">
    <location>
        <begin position="258"/>
        <end position="408"/>
    </location>
</feature>
<dbReference type="GO" id="GO:0003724">
    <property type="term" value="F:RNA helicase activity"/>
    <property type="evidence" value="ECO:0007669"/>
    <property type="project" value="UniProtKB-EC"/>
</dbReference>
<dbReference type="GO" id="GO:0003676">
    <property type="term" value="F:nucleic acid binding"/>
    <property type="evidence" value="ECO:0007669"/>
    <property type="project" value="InterPro"/>
</dbReference>
<dbReference type="InterPro" id="IPR014014">
    <property type="entry name" value="RNA_helicase_DEAD_Q_motif"/>
</dbReference>
<dbReference type="EMBL" id="BAFK01000012">
    <property type="protein sequence ID" value="GAB59268.1"/>
    <property type="molecule type" value="Genomic_DNA"/>
</dbReference>
<dbReference type="InterPro" id="IPR000629">
    <property type="entry name" value="RNA-helicase_DEAD-box_CS"/>
</dbReference>
<dbReference type="CDD" id="cd18787">
    <property type="entry name" value="SF2_C_DEAD"/>
    <property type="match status" value="1"/>
</dbReference>
<reference evidence="15 16" key="1">
    <citation type="journal article" date="2012" name="J. Bacteriol.">
        <title>Genome Sequence of the Protease-Producing Bacterium Rheinheimera nanhaiensis E407-8T, Isolated from Deep-Sea Sediment of the South China Sea.</title>
        <authorList>
            <person name="Zhang X.-Y."/>
            <person name="Zhang Y.-J."/>
            <person name="Qin Q.-L."/>
            <person name="Xie B.-B."/>
            <person name="Chen X.-L."/>
            <person name="Zhou B.-C."/>
            <person name="Zhang Y.-Z."/>
        </authorList>
    </citation>
    <scope>NUCLEOTIDE SEQUENCE [LARGE SCALE GENOMIC DNA]</scope>
    <source>
        <strain evidence="15 16">E407-8</strain>
    </source>
</reference>
<dbReference type="PANTHER" id="PTHR47959:SF13">
    <property type="entry name" value="ATP-DEPENDENT RNA HELICASE RHLE"/>
    <property type="match status" value="1"/>
</dbReference>
<name>I1DYZ0_9GAMM</name>
<dbReference type="InterPro" id="IPR001650">
    <property type="entry name" value="Helicase_C-like"/>
</dbReference>
<organism evidence="15 16">
    <name type="scientific">Rheinheimera nanhaiensis E407-8</name>
    <dbReference type="NCBI Taxonomy" id="562729"/>
    <lineage>
        <taxon>Bacteria</taxon>
        <taxon>Pseudomonadati</taxon>
        <taxon>Pseudomonadota</taxon>
        <taxon>Gammaproteobacteria</taxon>
        <taxon>Chromatiales</taxon>
        <taxon>Chromatiaceae</taxon>
        <taxon>Rheinheimera</taxon>
    </lineage>
</organism>
<dbReference type="EC" id="3.6.4.13" evidence="1"/>
<dbReference type="PANTHER" id="PTHR47959">
    <property type="entry name" value="ATP-DEPENDENT RNA HELICASE RHLE-RELATED"/>
    <property type="match status" value="1"/>
</dbReference>
<keyword evidence="2" id="KW-0963">Cytoplasm</keyword>
<evidence type="ECO:0000256" key="7">
    <source>
        <dbReference type="ARBA" id="ARBA00038437"/>
    </source>
</evidence>
<comment type="similarity">
    <text evidence="7 11">Belongs to the DEAD box helicase family.</text>
</comment>
<evidence type="ECO:0000256" key="10">
    <source>
        <dbReference type="PROSITE-ProRule" id="PRU00552"/>
    </source>
</evidence>
<dbReference type="AlphaFoldDB" id="I1DYZ0"/>
<evidence type="ECO:0000256" key="9">
    <source>
        <dbReference type="ARBA" id="ARBA00074363"/>
    </source>
</evidence>
<dbReference type="PROSITE" id="PS51194">
    <property type="entry name" value="HELICASE_CTER"/>
    <property type="match status" value="1"/>
</dbReference>
<keyword evidence="6 11" id="KW-0067">ATP-binding</keyword>
<evidence type="ECO:0000259" key="12">
    <source>
        <dbReference type="PROSITE" id="PS51192"/>
    </source>
</evidence>
<dbReference type="GO" id="GO:0042255">
    <property type="term" value="P:ribosome assembly"/>
    <property type="evidence" value="ECO:0007669"/>
    <property type="project" value="UniProtKB-ARBA"/>
</dbReference>
<keyword evidence="16" id="KW-1185">Reference proteome</keyword>
<evidence type="ECO:0000313" key="15">
    <source>
        <dbReference type="EMBL" id="GAB59268.1"/>
    </source>
</evidence>
<dbReference type="FunFam" id="3.40.50.300:FF:000468">
    <property type="entry name" value="ATP-dependent RNA helicase RhlE"/>
    <property type="match status" value="1"/>
</dbReference>
<evidence type="ECO:0000259" key="13">
    <source>
        <dbReference type="PROSITE" id="PS51194"/>
    </source>
</evidence>
<evidence type="ECO:0000256" key="4">
    <source>
        <dbReference type="ARBA" id="ARBA00022801"/>
    </source>
</evidence>
<keyword evidence="5 11" id="KW-0347">Helicase</keyword>
<comment type="caution">
    <text evidence="15">The sequence shown here is derived from an EMBL/GenBank/DDBJ whole genome shotgun (WGS) entry which is preliminary data.</text>
</comment>
<dbReference type="Pfam" id="PF00270">
    <property type="entry name" value="DEAD"/>
    <property type="match status" value="1"/>
</dbReference>
<protein>
    <recommendedName>
        <fullName evidence="9">DEAD-box ATP-dependent RNA helicase RhpA</fullName>
        <ecNumber evidence="1">3.6.4.13</ecNumber>
    </recommendedName>
</protein>
<dbReference type="CDD" id="cd00268">
    <property type="entry name" value="DEADc"/>
    <property type="match status" value="1"/>
</dbReference>
<evidence type="ECO:0000256" key="11">
    <source>
        <dbReference type="RuleBase" id="RU000492"/>
    </source>
</evidence>
<dbReference type="SMART" id="SM00490">
    <property type="entry name" value="HELICc"/>
    <property type="match status" value="1"/>
</dbReference>
<dbReference type="PROSITE" id="PS00039">
    <property type="entry name" value="DEAD_ATP_HELICASE"/>
    <property type="match status" value="1"/>
</dbReference>
<dbReference type="Proteomes" id="UP000004374">
    <property type="component" value="Unassembled WGS sequence"/>
</dbReference>
<dbReference type="PROSITE" id="PS51192">
    <property type="entry name" value="HELICASE_ATP_BIND_1"/>
    <property type="match status" value="1"/>
</dbReference>
<comment type="catalytic activity">
    <reaction evidence="8">
        <text>ATP + H2O = ADP + phosphate + H(+)</text>
        <dbReference type="Rhea" id="RHEA:13065"/>
        <dbReference type="ChEBI" id="CHEBI:15377"/>
        <dbReference type="ChEBI" id="CHEBI:15378"/>
        <dbReference type="ChEBI" id="CHEBI:30616"/>
        <dbReference type="ChEBI" id="CHEBI:43474"/>
        <dbReference type="ChEBI" id="CHEBI:456216"/>
        <dbReference type="EC" id="3.6.4.13"/>
    </reaction>
</comment>
<dbReference type="GO" id="GO:0005829">
    <property type="term" value="C:cytosol"/>
    <property type="evidence" value="ECO:0007669"/>
    <property type="project" value="TreeGrafter"/>
</dbReference>
<dbReference type="STRING" id="562729.RNAN_2260"/>
<feature type="short sequence motif" description="Q motif" evidence="10">
    <location>
        <begin position="29"/>
        <end position="57"/>
    </location>
</feature>
<evidence type="ECO:0000256" key="1">
    <source>
        <dbReference type="ARBA" id="ARBA00012552"/>
    </source>
</evidence>
<evidence type="ECO:0000256" key="8">
    <source>
        <dbReference type="ARBA" id="ARBA00047984"/>
    </source>
</evidence>
<evidence type="ECO:0000256" key="2">
    <source>
        <dbReference type="ARBA" id="ARBA00022490"/>
    </source>
</evidence>
<dbReference type="InterPro" id="IPR044742">
    <property type="entry name" value="DEAD/DEAH_RhlB"/>
</dbReference>
<proteinExistence type="inferred from homology"/>
<dbReference type="GO" id="GO:0005524">
    <property type="term" value="F:ATP binding"/>
    <property type="evidence" value="ECO:0007669"/>
    <property type="project" value="UniProtKB-KW"/>
</dbReference>
<dbReference type="SMART" id="SM00487">
    <property type="entry name" value="DEXDc"/>
    <property type="match status" value="1"/>
</dbReference>
<keyword evidence="3 11" id="KW-0547">Nucleotide-binding</keyword>
<feature type="domain" description="Helicase ATP-binding" evidence="12">
    <location>
        <begin position="60"/>
        <end position="235"/>
    </location>
</feature>
<sequence>MLTALTPAPADLLYCAGYLAGFGKTGILMSFQSLALAAPILRVLQEQGYDAPTPVQRQSIPVILAGKDVLAGAQTGTGKTAAFTLPLLQQMLNAPKVVAPNQVRVLVLTPTRELAQQVYDNVRKYSQYLECRSAVFYGGVSIRPQYDDAEQGLDILVATPGRLIDHLHQKTVDLSALEVLVLDEADRMLDMGFIVDIKRIMAKLPAKRQTLLFSATYSNEIKQLADELLNSPQLIEVAATNATAERVEQQAYLVDRHRKRELLSHVIGRNNWPQVLVFVRTKHGADRLAKQLAKDGLKSAAIHGDKSQGARTKALADFKAGSVRILVATDIAARGLDINELPYVVNYDLPQVPEDYVHRIGRTGRAGNSGVALTLITPDEIKALQEIERLIQQVITAQVLPGYEHDPTYITPEQAQARHGDVPKKPMKKGNLKAKLRAKALGKA</sequence>
<evidence type="ECO:0000259" key="14">
    <source>
        <dbReference type="PROSITE" id="PS51195"/>
    </source>
</evidence>
<gene>
    <name evidence="15" type="primary">rhlE</name>
    <name evidence="15" type="ORF">RNAN_2260</name>
</gene>
<dbReference type="InterPro" id="IPR011545">
    <property type="entry name" value="DEAD/DEAH_box_helicase_dom"/>
</dbReference>
<dbReference type="PROSITE" id="PS51195">
    <property type="entry name" value="Q_MOTIF"/>
    <property type="match status" value="1"/>
</dbReference>
<dbReference type="InterPro" id="IPR014001">
    <property type="entry name" value="Helicase_ATP-bd"/>
</dbReference>
<evidence type="ECO:0000256" key="5">
    <source>
        <dbReference type="ARBA" id="ARBA00022806"/>
    </source>
</evidence>
<dbReference type="GO" id="GO:0016887">
    <property type="term" value="F:ATP hydrolysis activity"/>
    <property type="evidence" value="ECO:0007669"/>
    <property type="project" value="RHEA"/>
</dbReference>
<dbReference type="InterPro" id="IPR027417">
    <property type="entry name" value="P-loop_NTPase"/>
</dbReference>
<evidence type="ECO:0000256" key="6">
    <source>
        <dbReference type="ARBA" id="ARBA00022840"/>
    </source>
</evidence>
<feature type="domain" description="DEAD-box RNA helicase Q" evidence="14">
    <location>
        <begin position="29"/>
        <end position="57"/>
    </location>
</feature>
<accession>I1DYZ0</accession>
<keyword evidence="4 11" id="KW-0378">Hydrolase</keyword>
<evidence type="ECO:0000313" key="16">
    <source>
        <dbReference type="Proteomes" id="UP000004374"/>
    </source>
</evidence>
<dbReference type="InterPro" id="IPR050079">
    <property type="entry name" value="DEAD_box_RNA_helicase"/>
</dbReference>
<evidence type="ECO:0000256" key="3">
    <source>
        <dbReference type="ARBA" id="ARBA00022741"/>
    </source>
</evidence>
<dbReference type="Gene3D" id="3.40.50.300">
    <property type="entry name" value="P-loop containing nucleotide triphosphate hydrolases"/>
    <property type="match status" value="2"/>
</dbReference>
<dbReference type="FunFam" id="3.40.50.300:FF:000108">
    <property type="entry name" value="ATP-dependent RNA helicase RhlE"/>
    <property type="match status" value="1"/>
</dbReference>
<dbReference type="SUPFAM" id="SSF52540">
    <property type="entry name" value="P-loop containing nucleoside triphosphate hydrolases"/>
    <property type="match status" value="1"/>
</dbReference>
<dbReference type="GO" id="GO:0009266">
    <property type="term" value="P:response to temperature stimulus"/>
    <property type="evidence" value="ECO:0007669"/>
    <property type="project" value="UniProtKB-ARBA"/>
</dbReference>